<protein>
    <submittedName>
        <fullName evidence="2">Uncharacterized protein</fullName>
    </submittedName>
</protein>
<organism evidence="2 3">
    <name type="scientific">Daucus carota subsp. sativus</name>
    <name type="common">Carrot</name>
    <dbReference type="NCBI Taxonomy" id="79200"/>
    <lineage>
        <taxon>Eukaryota</taxon>
        <taxon>Viridiplantae</taxon>
        <taxon>Streptophyta</taxon>
        <taxon>Embryophyta</taxon>
        <taxon>Tracheophyta</taxon>
        <taxon>Spermatophyta</taxon>
        <taxon>Magnoliopsida</taxon>
        <taxon>eudicotyledons</taxon>
        <taxon>Gunneridae</taxon>
        <taxon>Pentapetalae</taxon>
        <taxon>asterids</taxon>
        <taxon>campanulids</taxon>
        <taxon>Apiales</taxon>
        <taxon>Apiaceae</taxon>
        <taxon>Apioideae</taxon>
        <taxon>Scandiceae</taxon>
        <taxon>Daucinae</taxon>
        <taxon>Daucus</taxon>
        <taxon>Daucus sect. Daucus</taxon>
    </lineage>
</organism>
<dbReference type="AlphaFoldDB" id="A0AAF0X5X1"/>
<dbReference type="Proteomes" id="UP000077755">
    <property type="component" value="Chromosome 5"/>
</dbReference>
<dbReference type="EMBL" id="CP093347">
    <property type="protein sequence ID" value="WOH01017.1"/>
    <property type="molecule type" value="Genomic_DNA"/>
</dbReference>
<reference evidence="2" key="1">
    <citation type="journal article" date="2016" name="Nat. Genet.">
        <title>A high-quality carrot genome assembly provides new insights into carotenoid accumulation and asterid genome evolution.</title>
        <authorList>
            <person name="Iorizzo M."/>
            <person name="Ellison S."/>
            <person name="Senalik D."/>
            <person name="Zeng P."/>
            <person name="Satapoomin P."/>
            <person name="Huang J."/>
            <person name="Bowman M."/>
            <person name="Iovene M."/>
            <person name="Sanseverino W."/>
            <person name="Cavagnaro P."/>
            <person name="Yildiz M."/>
            <person name="Macko-Podgorni A."/>
            <person name="Moranska E."/>
            <person name="Grzebelus E."/>
            <person name="Grzebelus D."/>
            <person name="Ashrafi H."/>
            <person name="Zheng Z."/>
            <person name="Cheng S."/>
            <person name="Spooner D."/>
            <person name="Van Deynze A."/>
            <person name="Simon P."/>
        </authorList>
    </citation>
    <scope>NUCLEOTIDE SEQUENCE</scope>
    <source>
        <tissue evidence="2">Leaf</tissue>
    </source>
</reference>
<reference evidence="2" key="2">
    <citation type="submission" date="2022-03" db="EMBL/GenBank/DDBJ databases">
        <title>Draft title - Genomic analysis of global carrot germplasm unveils the trajectory of domestication and the origin of high carotenoid orange carrot.</title>
        <authorList>
            <person name="Iorizzo M."/>
            <person name="Ellison S."/>
            <person name="Senalik D."/>
            <person name="Macko-Podgorni A."/>
            <person name="Grzebelus D."/>
            <person name="Bostan H."/>
            <person name="Rolling W."/>
            <person name="Curaba J."/>
            <person name="Simon P."/>
        </authorList>
    </citation>
    <scope>NUCLEOTIDE SEQUENCE</scope>
    <source>
        <tissue evidence="2">Leaf</tissue>
    </source>
</reference>
<feature type="compositionally biased region" description="Basic and acidic residues" evidence="1">
    <location>
        <begin position="28"/>
        <end position="40"/>
    </location>
</feature>
<sequence length="111" mass="12458">MGCQERRGGSSWPCEQLDALSPFNPLSEMRKKEGKSMDRPHHLHPWNALAVRSQVGHRRKGGGELSVPGSPVAGSSGTTRILIVQNFCLVLSSQTRIWYFVRYVPINKQTR</sequence>
<name>A0AAF0X5X1_DAUCS</name>
<evidence type="ECO:0000256" key="1">
    <source>
        <dbReference type="SAM" id="MobiDB-lite"/>
    </source>
</evidence>
<evidence type="ECO:0000313" key="3">
    <source>
        <dbReference type="Proteomes" id="UP000077755"/>
    </source>
</evidence>
<gene>
    <name evidence="2" type="ORF">DCAR_0520395</name>
</gene>
<accession>A0AAF0X5X1</accession>
<keyword evidence="3" id="KW-1185">Reference proteome</keyword>
<evidence type="ECO:0000313" key="2">
    <source>
        <dbReference type="EMBL" id="WOH01017.1"/>
    </source>
</evidence>
<feature type="region of interest" description="Disordered" evidence="1">
    <location>
        <begin position="1"/>
        <end position="41"/>
    </location>
</feature>
<proteinExistence type="predicted"/>